<organism evidence="1">
    <name type="scientific">Culex pipiens</name>
    <name type="common">House mosquito</name>
    <dbReference type="NCBI Taxonomy" id="7175"/>
    <lineage>
        <taxon>Eukaryota</taxon>
        <taxon>Metazoa</taxon>
        <taxon>Ecdysozoa</taxon>
        <taxon>Arthropoda</taxon>
        <taxon>Hexapoda</taxon>
        <taxon>Insecta</taxon>
        <taxon>Pterygota</taxon>
        <taxon>Neoptera</taxon>
        <taxon>Endopterygota</taxon>
        <taxon>Diptera</taxon>
        <taxon>Nematocera</taxon>
        <taxon>Culicoidea</taxon>
        <taxon>Culicidae</taxon>
        <taxon>Culicinae</taxon>
        <taxon>Culicini</taxon>
        <taxon>Culex</taxon>
        <taxon>Culex</taxon>
    </lineage>
</organism>
<protein>
    <submittedName>
        <fullName evidence="1">(northern house mosquito) hypothetical protein</fullName>
    </submittedName>
</protein>
<dbReference type="EMBL" id="HBUE01021551">
    <property type="protein sequence ID" value="CAG6452905.1"/>
    <property type="molecule type" value="Transcribed_RNA"/>
</dbReference>
<proteinExistence type="predicted"/>
<sequence length="157" mass="17504">MGTLGPTLFRIRGDGWYCCCQAFVSFLALPSVGQARLESAGQPASFWRARKLGTSSKLWDCFEKDVWGQLGGRSRCVSESLELTKAVETVRHDPVVVFIHQSDQRSFPSVERRNVRLFCPETCTHVNGQPITWPKVASLPNLTICIEILPDTCKGFA</sequence>
<dbReference type="AlphaFoldDB" id="A0A8D8ABU9"/>
<name>A0A8D8ABU9_CULPI</name>
<evidence type="ECO:0000313" key="1">
    <source>
        <dbReference type="EMBL" id="CAG6452905.1"/>
    </source>
</evidence>
<accession>A0A8D8ABU9</accession>
<reference evidence="1" key="1">
    <citation type="submission" date="2021-05" db="EMBL/GenBank/DDBJ databases">
        <authorList>
            <person name="Alioto T."/>
            <person name="Alioto T."/>
            <person name="Gomez Garrido J."/>
        </authorList>
    </citation>
    <scope>NUCLEOTIDE SEQUENCE</scope>
</reference>